<dbReference type="EMBL" id="FN649232">
    <property type="protein sequence ID" value="CBN75432.1"/>
    <property type="molecule type" value="Genomic_DNA"/>
</dbReference>
<reference evidence="3 4" key="1">
    <citation type="journal article" date="2010" name="Nature">
        <title>The Ectocarpus genome and the independent evolution of multicellularity in brown algae.</title>
        <authorList>
            <person name="Cock J.M."/>
            <person name="Sterck L."/>
            <person name="Rouze P."/>
            <person name="Scornet D."/>
            <person name="Allen A.E."/>
            <person name="Amoutzias G."/>
            <person name="Anthouard V."/>
            <person name="Artiguenave F."/>
            <person name="Aury J.M."/>
            <person name="Badger J.H."/>
            <person name="Beszteri B."/>
            <person name="Billiau K."/>
            <person name="Bonnet E."/>
            <person name="Bothwell J.H."/>
            <person name="Bowler C."/>
            <person name="Boyen C."/>
            <person name="Brownlee C."/>
            <person name="Carrano C.J."/>
            <person name="Charrier B."/>
            <person name="Cho G.Y."/>
            <person name="Coelho S.M."/>
            <person name="Collen J."/>
            <person name="Corre E."/>
            <person name="Da Silva C."/>
            <person name="Delage L."/>
            <person name="Delaroque N."/>
            <person name="Dittami S.M."/>
            <person name="Doulbeau S."/>
            <person name="Elias M."/>
            <person name="Farnham G."/>
            <person name="Gachon C.M."/>
            <person name="Gschloessl B."/>
            <person name="Heesch S."/>
            <person name="Jabbari K."/>
            <person name="Jubin C."/>
            <person name="Kawai H."/>
            <person name="Kimura K."/>
            <person name="Kloareg B."/>
            <person name="Kupper F.C."/>
            <person name="Lang D."/>
            <person name="Le Bail A."/>
            <person name="Leblanc C."/>
            <person name="Lerouge P."/>
            <person name="Lohr M."/>
            <person name="Lopez P.J."/>
            <person name="Martens C."/>
            <person name="Maumus F."/>
            <person name="Michel G."/>
            <person name="Miranda-Saavedra D."/>
            <person name="Morales J."/>
            <person name="Moreau H."/>
            <person name="Motomura T."/>
            <person name="Nagasato C."/>
            <person name="Napoli C.A."/>
            <person name="Nelson D.R."/>
            <person name="Nyvall-Collen P."/>
            <person name="Peters A.F."/>
            <person name="Pommier C."/>
            <person name="Potin P."/>
            <person name="Poulain J."/>
            <person name="Quesneville H."/>
            <person name="Read B."/>
            <person name="Rensing S.A."/>
            <person name="Ritter A."/>
            <person name="Rousvoal S."/>
            <person name="Samanta M."/>
            <person name="Samson G."/>
            <person name="Schroeder D.C."/>
            <person name="Segurens B."/>
            <person name="Strittmatter M."/>
            <person name="Tonon T."/>
            <person name="Tregear J.W."/>
            <person name="Valentin K."/>
            <person name="von Dassow P."/>
            <person name="Yamagishi T."/>
            <person name="Van de Peer Y."/>
            <person name="Wincker P."/>
        </authorList>
    </citation>
    <scope>NUCLEOTIDE SEQUENCE [LARGE SCALE GENOMIC DNA]</scope>
    <source>
        <strain evidence="4">Ec32 / CCAP1310/4</strain>
    </source>
</reference>
<organism evidence="3 4">
    <name type="scientific">Ectocarpus siliculosus</name>
    <name type="common">Brown alga</name>
    <name type="synonym">Conferva siliculosa</name>
    <dbReference type="NCBI Taxonomy" id="2880"/>
    <lineage>
        <taxon>Eukaryota</taxon>
        <taxon>Sar</taxon>
        <taxon>Stramenopiles</taxon>
        <taxon>Ochrophyta</taxon>
        <taxon>PX clade</taxon>
        <taxon>Phaeophyceae</taxon>
        <taxon>Ectocarpales</taxon>
        <taxon>Ectocarpaceae</taxon>
        <taxon>Ectocarpus</taxon>
    </lineage>
</organism>
<evidence type="ECO:0000313" key="4">
    <source>
        <dbReference type="Proteomes" id="UP000002630"/>
    </source>
</evidence>
<evidence type="ECO:0000313" key="3">
    <source>
        <dbReference type="EMBL" id="CBN75432.1"/>
    </source>
</evidence>
<feature type="region of interest" description="Disordered" evidence="2">
    <location>
        <begin position="207"/>
        <end position="239"/>
    </location>
</feature>
<dbReference type="EMBL" id="FN649742">
    <property type="protein sequence ID" value="CBN75432.1"/>
    <property type="molecule type" value="Genomic_DNA"/>
</dbReference>
<sequence>MGKQAAESRCIALKGDLQSIKSELAKRDTSIKVAQEKIRHLEAESSGLLAAAEFREKEACSMQEKASLAQERALAHEKALASALEQLSDSGVSQSKKLAELADVTQELKLTKAALERAERLVFDQRREADERQRDEDRRRAETEALRDKLTRVERKNTELMAKQAAGRLAKRMRGNFGRSSTFCALFCSCFRGKPAYRRVASPAPFAPPPGSSPGDIPWLGEETVASLSGGGGGGGRGL</sequence>
<keyword evidence="1" id="KW-0175">Coiled coil</keyword>
<dbReference type="AlphaFoldDB" id="D8LU91"/>
<feature type="compositionally biased region" description="Gly residues" evidence="2">
    <location>
        <begin position="229"/>
        <end position="239"/>
    </location>
</feature>
<dbReference type="InParanoid" id="D8LU91"/>
<evidence type="ECO:0000256" key="2">
    <source>
        <dbReference type="SAM" id="MobiDB-lite"/>
    </source>
</evidence>
<feature type="coiled-coil region" evidence="1">
    <location>
        <begin position="98"/>
        <end position="163"/>
    </location>
</feature>
<protein>
    <submittedName>
        <fullName evidence="3">Uncharacterized protein</fullName>
    </submittedName>
</protein>
<dbReference type="OrthoDB" id="10427978at2759"/>
<keyword evidence="4" id="KW-1185">Reference proteome</keyword>
<dbReference type="Proteomes" id="UP000002630">
    <property type="component" value="Linkage Group LG17"/>
</dbReference>
<accession>D8LU91</accession>
<proteinExistence type="predicted"/>
<name>D8LU91_ECTSI</name>
<evidence type="ECO:0000256" key="1">
    <source>
        <dbReference type="SAM" id="Coils"/>
    </source>
</evidence>
<gene>
    <name evidence="3" type="ORF">Esi_0099_0020</name>
</gene>